<evidence type="ECO:0000256" key="5">
    <source>
        <dbReference type="PROSITE-ProRule" id="PRU00042"/>
    </source>
</evidence>
<evidence type="ECO:0000256" key="2">
    <source>
        <dbReference type="ARBA" id="ARBA00022737"/>
    </source>
</evidence>
<feature type="domain" description="C2H2-type" evidence="8">
    <location>
        <begin position="159"/>
        <end position="187"/>
    </location>
</feature>
<dbReference type="Pfam" id="PF00096">
    <property type="entry name" value="zf-C2H2"/>
    <property type="match status" value="3"/>
</dbReference>
<feature type="domain" description="C2H2-type" evidence="8">
    <location>
        <begin position="242"/>
        <end position="264"/>
    </location>
</feature>
<dbReference type="InterPro" id="IPR012934">
    <property type="entry name" value="Znf_AD"/>
</dbReference>
<feature type="binding site" evidence="6">
    <location>
        <position position="13"/>
    </location>
    <ligand>
        <name>Zn(2+)</name>
        <dbReference type="ChEBI" id="CHEBI:29105"/>
    </ligand>
</feature>
<evidence type="ECO:0000256" key="3">
    <source>
        <dbReference type="ARBA" id="ARBA00022771"/>
    </source>
</evidence>
<evidence type="ECO:0008006" key="12">
    <source>
        <dbReference type="Google" id="ProtNLM"/>
    </source>
</evidence>
<keyword evidence="1 6" id="KW-0479">Metal-binding</keyword>
<name>A0ABM1ZGQ2_AEDAL</name>
<protein>
    <recommendedName>
        <fullName evidence="12">Transcription factor grauzone</fullName>
    </recommendedName>
</protein>
<feature type="compositionally biased region" description="Acidic residues" evidence="7">
    <location>
        <begin position="113"/>
        <end position="138"/>
    </location>
</feature>
<dbReference type="PROSITE" id="PS51915">
    <property type="entry name" value="ZAD"/>
    <property type="match status" value="1"/>
</dbReference>
<dbReference type="Pfam" id="PF07776">
    <property type="entry name" value="zf-AD"/>
    <property type="match status" value="1"/>
</dbReference>
<feature type="domain" description="C2H2-type" evidence="8">
    <location>
        <begin position="383"/>
        <end position="411"/>
    </location>
</feature>
<feature type="domain" description="ZAD" evidence="9">
    <location>
        <begin position="8"/>
        <end position="80"/>
    </location>
</feature>
<dbReference type="Gene3D" id="3.30.160.60">
    <property type="entry name" value="Classic Zinc Finger"/>
    <property type="match status" value="6"/>
</dbReference>
<keyword evidence="4 6" id="KW-0862">Zinc</keyword>
<dbReference type="Gene3D" id="3.40.1800.20">
    <property type="match status" value="1"/>
</dbReference>
<evidence type="ECO:0000259" key="9">
    <source>
        <dbReference type="PROSITE" id="PS51915"/>
    </source>
</evidence>
<evidence type="ECO:0000313" key="10">
    <source>
        <dbReference type="EnsemblMetazoa" id="AALFPA23_018301.P26872"/>
    </source>
</evidence>
<dbReference type="EnsemblMetazoa" id="AALFPA23_018301.R26872">
    <property type="protein sequence ID" value="AALFPA23_018301.P26872"/>
    <property type="gene ID" value="AALFPA23_018301"/>
</dbReference>
<reference evidence="10" key="2">
    <citation type="submission" date="2025-05" db="UniProtKB">
        <authorList>
            <consortium name="EnsemblMetazoa"/>
        </authorList>
    </citation>
    <scope>IDENTIFICATION</scope>
    <source>
        <strain evidence="10">Foshan</strain>
    </source>
</reference>
<keyword evidence="3 5" id="KW-0863">Zinc-finger</keyword>
<organism evidence="10 11">
    <name type="scientific">Aedes albopictus</name>
    <name type="common">Asian tiger mosquito</name>
    <name type="synonym">Stegomyia albopicta</name>
    <dbReference type="NCBI Taxonomy" id="7160"/>
    <lineage>
        <taxon>Eukaryota</taxon>
        <taxon>Metazoa</taxon>
        <taxon>Ecdysozoa</taxon>
        <taxon>Arthropoda</taxon>
        <taxon>Hexapoda</taxon>
        <taxon>Insecta</taxon>
        <taxon>Pterygota</taxon>
        <taxon>Neoptera</taxon>
        <taxon>Endopterygota</taxon>
        <taxon>Diptera</taxon>
        <taxon>Nematocera</taxon>
        <taxon>Culicoidea</taxon>
        <taxon>Culicidae</taxon>
        <taxon>Culicinae</taxon>
        <taxon>Aedini</taxon>
        <taxon>Aedes</taxon>
        <taxon>Stegomyia</taxon>
    </lineage>
</organism>
<evidence type="ECO:0000259" key="8">
    <source>
        <dbReference type="PROSITE" id="PS50157"/>
    </source>
</evidence>
<feature type="domain" description="C2H2-type" evidence="8">
    <location>
        <begin position="212"/>
        <end position="239"/>
    </location>
</feature>
<evidence type="ECO:0000256" key="4">
    <source>
        <dbReference type="ARBA" id="ARBA00022833"/>
    </source>
</evidence>
<dbReference type="SMART" id="SM00355">
    <property type="entry name" value="ZnF_C2H2"/>
    <property type="match status" value="10"/>
</dbReference>
<dbReference type="SUPFAM" id="SSF57716">
    <property type="entry name" value="Glucocorticoid receptor-like (DNA-binding domain)"/>
    <property type="match status" value="1"/>
</dbReference>
<feature type="domain" description="C2H2-type" evidence="8">
    <location>
        <begin position="296"/>
        <end position="323"/>
    </location>
</feature>
<dbReference type="PANTHER" id="PTHR23226">
    <property type="entry name" value="ZINC FINGER AND SCAN DOMAIN-CONTAINING"/>
    <property type="match status" value="1"/>
</dbReference>
<keyword evidence="2" id="KW-0677">Repeat</keyword>
<reference evidence="11" key="1">
    <citation type="journal article" date="2015" name="Proc. Natl. Acad. Sci. U.S.A.">
        <title>Genome sequence of the Asian Tiger mosquito, Aedes albopictus, reveals insights into its biology, genetics, and evolution.</title>
        <authorList>
            <person name="Chen X.G."/>
            <person name="Jiang X."/>
            <person name="Gu J."/>
            <person name="Xu M."/>
            <person name="Wu Y."/>
            <person name="Deng Y."/>
            <person name="Zhang C."/>
            <person name="Bonizzoni M."/>
            <person name="Dermauw W."/>
            <person name="Vontas J."/>
            <person name="Armbruster P."/>
            <person name="Huang X."/>
            <person name="Yang Y."/>
            <person name="Zhang H."/>
            <person name="He W."/>
            <person name="Peng H."/>
            <person name="Liu Y."/>
            <person name="Wu K."/>
            <person name="Chen J."/>
            <person name="Lirakis M."/>
            <person name="Topalis P."/>
            <person name="Van Leeuwen T."/>
            <person name="Hall A.B."/>
            <person name="Jiang X."/>
            <person name="Thorpe C."/>
            <person name="Mueller R.L."/>
            <person name="Sun C."/>
            <person name="Waterhouse R.M."/>
            <person name="Yan G."/>
            <person name="Tu Z.J."/>
            <person name="Fang X."/>
            <person name="James A.A."/>
        </authorList>
    </citation>
    <scope>NUCLEOTIDE SEQUENCE [LARGE SCALE GENOMIC DNA]</scope>
    <source>
        <strain evidence="11">Foshan</strain>
    </source>
</reference>
<dbReference type="InterPro" id="IPR013087">
    <property type="entry name" value="Znf_C2H2_type"/>
</dbReference>
<sequence>MDAVQLEDKCRLCLDSEGSRATTSLNDESFRKMLDSVCNLSFVISDQLPSKVCWQCSSKITEFHGFVQSIRCNQETLLTMLPLTMVKVETPALNNEIFLETEMLESTVKQEDFSPEEDKTDEVDVAPMSEDEPDSEPESSEKTVRISDDDLLIKQYFTLKCDSCSKSFDTYKQLSKHTRQAHKKKPSFQCCAKTFQARHVMLRHIYTHLKPFKCDICDKAFPYQQTLVQHMNIHMTDKEKPYKCTKCPRKYPKMHLLRTHARSHDRAECPTCKKTFANIYAMRTHTLAFHSDATRYVCDVCGKEFKTQRQVASHRLAHTQPTLEDGARCEICNVWISRKERLRRHITEIHESKETECDICHKTYPNLKAMRKHKSLVHVALNFECEVCGKRFKKALNLTEHRASAHTGEKLYSCEFCGMEMNSNGNLYAHKKNKHPVEWMEAKQKANRLTDG</sequence>
<feature type="binding site" evidence="6">
    <location>
        <position position="53"/>
    </location>
    <ligand>
        <name>Zn(2+)</name>
        <dbReference type="ChEBI" id="CHEBI:29105"/>
    </ligand>
</feature>
<feature type="region of interest" description="Disordered" evidence="7">
    <location>
        <begin position="109"/>
        <end position="144"/>
    </location>
</feature>
<dbReference type="SMART" id="SM00868">
    <property type="entry name" value="zf-AD"/>
    <property type="match status" value="1"/>
</dbReference>
<accession>A0ABM1ZGQ2</accession>
<feature type="binding site" evidence="6">
    <location>
        <position position="56"/>
    </location>
    <ligand>
        <name>Zn(2+)</name>
        <dbReference type="ChEBI" id="CHEBI:29105"/>
    </ligand>
</feature>
<feature type="binding site" evidence="6">
    <location>
        <position position="10"/>
    </location>
    <ligand>
        <name>Zn(2+)</name>
        <dbReference type="ChEBI" id="CHEBI:29105"/>
    </ligand>
</feature>
<evidence type="ECO:0000313" key="11">
    <source>
        <dbReference type="Proteomes" id="UP000069940"/>
    </source>
</evidence>
<evidence type="ECO:0000256" key="1">
    <source>
        <dbReference type="ARBA" id="ARBA00022723"/>
    </source>
</evidence>
<dbReference type="PROSITE" id="PS00028">
    <property type="entry name" value="ZINC_FINGER_C2H2_1"/>
    <property type="match status" value="7"/>
</dbReference>
<keyword evidence="11" id="KW-1185">Reference proteome</keyword>
<evidence type="ECO:0000256" key="7">
    <source>
        <dbReference type="SAM" id="MobiDB-lite"/>
    </source>
</evidence>
<dbReference type="GeneID" id="109623150"/>
<dbReference type="Proteomes" id="UP000069940">
    <property type="component" value="Unassembled WGS sequence"/>
</dbReference>
<evidence type="ECO:0000256" key="6">
    <source>
        <dbReference type="PROSITE-ProRule" id="PRU01263"/>
    </source>
</evidence>
<dbReference type="PROSITE" id="PS50157">
    <property type="entry name" value="ZINC_FINGER_C2H2_2"/>
    <property type="match status" value="6"/>
</dbReference>
<dbReference type="Pfam" id="PF13912">
    <property type="entry name" value="zf-C2H2_6"/>
    <property type="match status" value="3"/>
</dbReference>
<dbReference type="SUPFAM" id="SSF57667">
    <property type="entry name" value="beta-beta-alpha zinc fingers"/>
    <property type="match status" value="4"/>
</dbReference>
<dbReference type="PANTHER" id="PTHR23226:SF371">
    <property type="entry name" value="ZINC FINGER PROTEIN 112-LIKE PROTEIN"/>
    <property type="match status" value="1"/>
</dbReference>
<dbReference type="InterPro" id="IPR036236">
    <property type="entry name" value="Znf_C2H2_sf"/>
</dbReference>
<proteinExistence type="predicted"/>
<feature type="domain" description="C2H2-type" evidence="8">
    <location>
        <begin position="412"/>
        <end position="440"/>
    </location>
</feature>
<dbReference type="RefSeq" id="XP_062705307.1">
    <property type="nucleotide sequence ID" value="XM_062849323.1"/>
</dbReference>